<keyword evidence="1" id="KW-0732">Signal</keyword>
<feature type="signal peptide" evidence="1">
    <location>
        <begin position="1"/>
        <end position="19"/>
    </location>
</feature>
<feature type="chain" id="PRO_5008130470" description="Protein TsetseEP domain-containing protein" evidence="1">
    <location>
        <begin position="20"/>
        <end position="156"/>
    </location>
</feature>
<dbReference type="VEuPathDB" id="VectorBase:ADIR011066"/>
<name>A0A182NTS5_9DIPT</name>
<accession>A0A182NTS5</accession>
<evidence type="ECO:0008006" key="4">
    <source>
        <dbReference type="Google" id="ProtNLM"/>
    </source>
</evidence>
<reference evidence="3" key="1">
    <citation type="submission" date="2013-03" db="EMBL/GenBank/DDBJ databases">
        <title>The Genome Sequence of Anopheles dirus WRAIR2.</title>
        <authorList>
            <consortium name="The Broad Institute Genomics Platform"/>
            <person name="Neafsey D.E."/>
            <person name="Walton C."/>
            <person name="Walker B."/>
            <person name="Young S.K."/>
            <person name="Zeng Q."/>
            <person name="Gargeya S."/>
            <person name="Fitzgerald M."/>
            <person name="Haas B."/>
            <person name="Abouelleil A."/>
            <person name="Allen A.W."/>
            <person name="Alvarado L."/>
            <person name="Arachchi H.M."/>
            <person name="Berlin A.M."/>
            <person name="Chapman S.B."/>
            <person name="Gainer-Dewar J."/>
            <person name="Goldberg J."/>
            <person name="Griggs A."/>
            <person name="Gujja S."/>
            <person name="Hansen M."/>
            <person name="Howarth C."/>
            <person name="Imamovic A."/>
            <person name="Ireland A."/>
            <person name="Larimer J."/>
            <person name="McCowan C."/>
            <person name="Murphy C."/>
            <person name="Pearson M."/>
            <person name="Poon T.W."/>
            <person name="Priest M."/>
            <person name="Roberts A."/>
            <person name="Saif S."/>
            <person name="Shea T."/>
            <person name="Sisk P."/>
            <person name="Sykes S."/>
            <person name="Wortman J."/>
            <person name="Nusbaum C."/>
            <person name="Birren B."/>
        </authorList>
    </citation>
    <scope>NUCLEOTIDE SEQUENCE [LARGE SCALE GENOMIC DNA]</scope>
    <source>
        <strain evidence="3">WRAIR2</strain>
    </source>
</reference>
<dbReference type="AlphaFoldDB" id="A0A182NTS5"/>
<reference evidence="2" key="2">
    <citation type="submission" date="2020-05" db="UniProtKB">
        <authorList>
            <consortium name="EnsemblMetazoa"/>
        </authorList>
    </citation>
    <scope>IDENTIFICATION</scope>
    <source>
        <strain evidence="2">WRAIR2</strain>
    </source>
</reference>
<proteinExistence type="predicted"/>
<sequence>MRSWFVLLLGALSVQQCVAANDPQKELEVCDVNLFSLINTRLQQQILEYMACQQSGGGSCRGSIERATVDIQQGIVNFLYCTKDIRTDARAELIACSTTLFQLAAYRLTRQLEEFAECQRLNVGVADRDCRDSIQRSVVDMQQGLIDYIQCTNDIA</sequence>
<organism evidence="2 3">
    <name type="scientific">Anopheles dirus</name>
    <dbReference type="NCBI Taxonomy" id="7168"/>
    <lineage>
        <taxon>Eukaryota</taxon>
        <taxon>Metazoa</taxon>
        <taxon>Ecdysozoa</taxon>
        <taxon>Arthropoda</taxon>
        <taxon>Hexapoda</taxon>
        <taxon>Insecta</taxon>
        <taxon>Pterygota</taxon>
        <taxon>Neoptera</taxon>
        <taxon>Endopterygota</taxon>
        <taxon>Diptera</taxon>
        <taxon>Nematocera</taxon>
        <taxon>Culicoidea</taxon>
        <taxon>Culicidae</taxon>
        <taxon>Anophelinae</taxon>
        <taxon>Anopheles</taxon>
    </lineage>
</organism>
<evidence type="ECO:0000313" key="2">
    <source>
        <dbReference type="EnsemblMetazoa" id="ADIR011066-PA"/>
    </source>
</evidence>
<dbReference type="EnsemblMetazoa" id="ADIR011066-RA">
    <property type="protein sequence ID" value="ADIR011066-PA"/>
    <property type="gene ID" value="ADIR011066"/>
</dbReference>
<evidence type="ECO:0000256" key="1">
    <source>
        <dbReference type="SAM" id="SignalP"/>
    </source>
</evidence>
<protein>
    <recommendedName>
        <fullName evidence="4">Protein TsetseEP domain-containing protein</fullName>
    </recommendedName>
</protein>
<evidence type="ECO:0000313" key="3">
    <source>
        <dbReference type="Proteomes" id="UP000075884"/>
    </source>
</evidence>
<dbReference type="Proteomes" id="UP000075884">
    <property type="component" value="Unassembled WGS sequence"/>
</dbReference>
<keyword evidence="3" id="KW-1185">Reference proteome</keyword>